<dbReference type="SUPFAM" id="SSF51735">
    <property type="entry name" value="NAD(P)-binding Rossmann-fold domains"/>
    <property type="match status" value="1"/>
</dbReference>
<dbReference type="Proteomes" id="UP000435649">
    <property type="component" value="Unassembled WGS sequence"/>
</dbReference>
<keyword evidence="2" id="KW-0812">Transmembrane</keyword>
<name>A0A844FZF2_9BACT</name>
<keyword evidence="5" id="KW-1185">Reference proteome</keyword>
<comment type="caution">
    <text evidence="4">The sequence shown here is derived from an EMBL/GenBank/DDBJ whole genome shotgun (WGS) entry which is preliminary data.</text>
</comment>
<keyword evidence="2" id="KW-0472">Membrane</keyword>
<dbReference type="InterPro" id="IPR003099">
    <property type="entry name" value="Prephen_DH"/>
</dbReference>
<dbReference type="Pfam" id="PF02153">
    <property type="entry name" value="PDH_N"/>
    <property type="match status" value="1"/>
</dbReference>
<dbReference type="Gene3D" id="3.40.50.720">
    <property type="entry name" value="NAD(P)-binding Rossmann-like Domain"/>
    <property type="match status" value="1"/>
</dbReference>
<dbReference type="InterPro" id="IPR008927">
    <property type="entry name" value="6-PGluconate_DH-like_C_sf"/>
</dbReference>
<dbReference type="GO" id="GO:0070403">
    <property type="term" value="F:NAD+ binding"/>
    <property type="evidence" value="ECO:0007669"/>
    <property type="project" value="InterPro"/>
</dbReference>
<evidence type="ECO:0000313" key="5">
    <source>
        <dbReference type="Proteomes" id="UP000435649"/>
    </source>
</evidence>
<dbReference type="AlphaFoldDB" id="A0A844FZF2"/>
<dbReference type="Pfam" id="PF20463">
    <property type="entry name" value="PDH_C"/>
    <property type="match status" value="1"/>
</dbReference>
<sequence>MRAELLFTFPAGRVASACGSWYINHLSKGIIMDQPRNTVVAIIGLGLLGASLGMALRGGVYRRIGWTRRESIRRWAVDCDVLDECGDSLEETLGKADLTLFALPLPEIEHYLMTYASCFRPGSVVSDLGSCKSGVMKAALCLRPYGVHFIGGHPMAGTEKSGPESAFPTLYRNADVFVCPYEDSPEDAVRMVEELWQSVGTRTSRISAARHDDLVAHTSHVLHILASALALSILDSPDGKTKLERFRGCATGFRDTSRIASSSPIMWREIIENNREYVLGAMRDFDRRYEKFRRLIESGDFDGFEREFAEGKLLRDSWLEYKSREQE</sequence>
<gene>
    <name evidence="4" type="ORF">FYJ85_02965</name>
</gene>
<dbReference type="Gene3D" id="1.10.3660.10">
    <property type="entry name" value="6-phosphogluconate dehydrogenase C-terminal like domain"/>
    <property type="match status" value="1"/>
</dbReference>
<dbReference type="InterPro" id="IPR036291">
    <property type="entry name" value="NAD(P)-bd_dom_sf"/>
</dbReference>
<evidence type="ECO:0000256" key="2">
    <source>
        <dbReference type="SAM" id="Phobius"/>
    </source>
</evidence>
<dbReference type="PROSITE" id="PS51176">
    <property type="entry name" value="PDH_ADH"/>
    <property type="match status" value="1"/>
</dbReference>
<evidence type="ECO:0000256" key="1">
    <source>
        <dbReference type="ARBA" id="ARBA00023002"/>
    </source>
</evidence>
<proteinExistence type="predicted"/>
<organism evidence="4 5">
    <name type="scientific">Victivallis lenta</name>
    <dbReference type="NCBI Taxonomy" id="2606640"/>
    <lineage>
        <taxon>Bacteria</taxon>
        <taxon>Pseudomonadati</taxon>
        <taxon>Lentisphaerota</taxon>
        <taxon>Lentisphaeria</taxon>
        <taxon>Victivallales</taxon>
        <taxon>Victivallaceae</taxon>
        <taxon>Victivallis</taxon>
    </lineage>
</organism>
<dbReference type="InterPro" id="IPR046826">
    <property type="entry name" value="PDH_N"/>
</dbReference>
<dbReference type="InterPro" id="IPR050812">
    <property type="entry name" value="Preph/Arog_dehydrog"/>
</dbReference>
<dbReference type="PANTHER" id="PTHR21363:SF0">
    <property type="entry name" value="PREPHENATE DEHYDROGENASE [NADP(+)]"/>
    <property type="match status" value="1"/>
</dbReference>
<dbReference type="GO" id="GO:0004665">
    <property type="term" value="F:prephenate dehydrogenase (NADP+) activity"/>
    <property type="evidence" value="ECO:0007669"/>
    <property type="project" value="InterPro"/>
</dbReference>
<feature type="transmembrane region" description="Helical" evidence="2">
    <location>
        <begin position="41"/>
        <end position="60"/>
    </location>
</feature>
<evidence type="ECO:0000259" key="3">
    <source>
        <dbReference type="PROSITE" id="PS51176"/>
    </source>
</evidence>
<keyword evidence="1" id="KW-0560">Oxidoreductase</keyword>
<keyword evidence="2" id="KW-1133">Transmembrane helix</keyword>
<accession>A0A844FZF2</accession>
<dbReference type="PANTHER" id="PTHR21363">
    <property type="entry name" value="PREPHENATE DEHYDROGENASE"/>
    <property type="match status" value="1"/>
</dbReference>
<dbReference type="SUPFAM" id="SSF48179">
    <property type="entry name" value="6-phosphogluconate dehydrogenase C-terminal domain-like"/>
    <property type="match status" value="1"/>
</dbReference>
<evidence type="ECO:0000313" key="4">
    <source>
        <dbReference type="EMBL" id="MST96005.1"/>
    </source>
</evidence>
<protein>
    <submittedName>
        <fullName evidence="4">Prephenate dehydrogenase</fullName>
    </submittedName>
</protein>
<dbReference type="EMBL" id="VUNS01000002">
    <property type="protein sequence ID" value="MST96005.1"/>
    <property type="molecule type" value="Genomic_DNA"/>
</dbReference>
<dbReference type="GO" id="GO:0006571">
    <property type="term" value="P:tyrosine biosynthetic process"/>
    <property type="evidence" value="ECO:0007669"/>
    <property type="project" value="InterPro"/>
</dbReference>
<dbReference type="GO" id="GO:0008977">
    <property type="term" value="F:prephenate dehydrogenase (NAD+) activity"/>
    <property type="evidence" value="ECO:0007669"/>
    <property type="project" value="InterPro"/>
</dbReference>
<dbReference type="InterPro" id="IPR046825">
    <property type="entry name" value="PDH_C"/>
</dbReference>
<reference evidence="4 5" key="1">
    <citation type="submission" date="2019-08" db="EMBL/GenBank/DDBJ databases">
        <title>In-depth cultivation of the pig gut microbiome towards novel bacterial diversity and tailored functional studies.</title>
        <authorList>
            <person name="Wylensek D."/>
            <person name="Hitch T.C.A."/>
            <person name="Clavel T."/>
        </authorList>
    </citation>
    <scope>NUCLEOTIDE SEQUENCE [LARGE SCALE GENOMIC DNA]</scope>
    <source>
        <strain evidence="4 5">BBE-744-WT-12</strain>
    </source>
</reference>
<feature type="domain" description="Prephenate/arogenate dehydrogenase" evidence="3">
    <location>
        <begin position="38"/>
        <end position="326"/>
    </location>
</feature>